<dbReference type="EMBL" id="BSYO01000012">
    <property type="protein sequence ID" value="GMH12839.1"/>
    <property type="molecule type" value="Genomic_DNA"/>
</dbReference>
<keyword evidence="1" id="KW-0812">Transmembrane</keyword>
<reference evidence="3" key="1">
    <citation type="submission" date="2023-05" db="EMBL/GenBank/DDBJ databases">
        <title>Nepenthes gracilis genome sequencing.</title>
        <authorList>
            <person name="Fukushima K."/>
        </authorList>
    </citation>
    <scope>NUCLEOTIDE SEQUENCE</scope>
    <source>
        <strain evidence="3">SING2019-196</strain>
    </source>
</reference>
<sequence>MVGIGLSFWTGLYTLCTALAAVLASSAVDEETVAVISLLDEYPCLIILWGSLGLRTVVTEVPAGLKNTSLERLFSSLLYRSVSEGKFGCCTSFATVNSGALWVQLVLVGLLCLHASLAHMMLSWLLYGSCCMLPYAGLLGAGCIFFGINDVGDAFRVVLIRAAVFFLFWLLRILLLMAAYAWLVSVGGLAGCYEGSWWLVVLKLNLLLDLVKGIAGDVIFSSCSFLVSPETPLPVGCE</sequence>
<dbReference type="Proteomes" id="UP001279734">
    <property type="component" value="Unassembled WGS sequence"/>
</dbReference>
<evidence type="ECO:0000256" key="1">
    <source>
        <dbReference type="SAM" id="Phobius"/>
    </source>
</evidence>
<keyword evidence="4" id="KW-1185">Reference proteome</keyword>
<keyword evidence="2" id="KW-0732">Signal</keyword>
<feature type="transmembrane region" description="Helical" evidence="1">
    <location>
        <begin position="99"/>
        <end position="117"/>
    </location>
</feature>
<dbReference type="AlphaFoldDB" id="A0AAD3XQC9"/>
<feature type="transmembrane region" description="Helical" evidence="1">
    <location>
        <begin position="178"/>
        <end position="200"/>
    </location>
</feature>
<feature type="transmembrane region" description="Helical" evidence="1">
    <location>
        <begin position="154"/>
        <end position="171"/>
    </location>
</feature>
<keyword evidence="1" id="KW-0472">Membrane</keyword>
<evidence type="ECO:0000313" key="3">
    <source>
        <dbReference type="EMBL" id="GMH12839.1"/>
    </source>
</evidence>
<evidence type="ECO:0008006" key="5">
    <source>
        <dbReference type="Google" id="ProtNLM"/>
    </source>
</evidence>
<feature type="transmembrane region" description="Helical" evidence="1">
    <location>
        <begin position="124"/>
        <end position="148"/>
    </location>
</feature>
<proteinExistence type="predicted"/>
<protein>
    <recommendedName>
        <fullName evidence="5">Transmembrane protein</fullName>
    </recommendedName>
</protein>
<feature type="chain" id="PRO_5042183434" description="Transmembrane protein" evidence="2">
    <location>
        <begin position="25"/>
        <end position="238"/>
    </location>
</feature>
<evidence type="ECO:0000256" key="2">
    <source>
        <dbReference type="SAM" id="SignalP"/>
    </source>
</evidence>
<feature type="signal peptide" evidence="2">
    <location>
        <begin position="1"/>
        <end position="24"/>
    </location>
</feature>
<accession>A0AAD3XQC9</accession>
<gene>
    <name evidence="3" type="ORF">Nepgr_014680</name>
</gene>
<comment type="caution">
    <text evidence="3">The sequence shown here is derived from an EMBL/GenBank/DDBJ whole genome shotgun (WGS) entry which is preliminary data.</text>
</comment>
<organism evidence="3 4">
    <name type="scientific">Nepenthes gracilis</name>
    <name type="common">Slender pitcher plant</name>
    <dbReference type="NCBI Taxonomy" id="150966"/>
    <lineage>
        <taxon>Eukaryota</taxon>
        <taxon>Viridiplantae</taxon>
        <taxon>Streptophyta</taxon>
        <taxon>Embryophyta</taxon>
        <taxon>Tracheophyta</taxon>
        <taxon>Spermatophyta</taxon>
        <taxon>Magnoliopsida</taxon>
        <taxon>eudicotyledons</taxon>
        <taxon>Gunneridae</taxon>
        <taxon>Pentapetalae</taxon>
        <taxon>Caryophyllales</taxon>
        <taxon>Nepenthaceae</taxon>
        <taxon>Nepenthes</taxon>
    </lineage>
</organism>
<name>A0AAD3XQC9_NEPGR</name>
<keyword evidence="1" id="KW-1133">Transmembrane helix</keyword>
<evidence type="ECO:0000313" key="4">
    <source>
        <dbReference type="Proteomes" id="UP001279734"/>
    </source>
</evidence>